<protein>
    <submittedName>
        <fullName evidence="2">Transposase</fullName>
    </submittedName>
</protein>
<evidence type="ECO:0000313" key="2">
    <source>
        <dbReference type="EMBL" id="MFF3667172.1"/>
    </source>
</evidence>
<organism evidence="2 3">
    <name type="scientific">Microtetraspora malaysiensis</name>
    <dbReference type="NCBI Taxonomy" id="161358"/>
    <lineage>
        <taxon>Bacteria</taxon>
        <taxon>Bacillati</taxon>
        <taxon>Actinomycetota</taxon>
        <taxon>Actinomycetes</taxon>
        <taxon>Streptosporangiales</taxon>
        <taxon>Streptosporangiaceae</taxon>
        <taxon>Microtetraspora</taxon>
    </lineage>
</organism>
<dbReference type="PANTHER" id="PTHR30298:SF0">
    <property type="entry name" value="PROTEIN YBFL-RELATED"/>
    <property type="match status" value="1"/>
</dbReference>
<name>A0ABW6SSN9_9ACTN</name>
<proteinExistence type="predicted"/>
<comment type="caution">
    <text evidence="2">The sequence shown here is derived from an EMBL/GenBank/DDBJ whole genome shotgun (WGS) entry which is preliminary data.</text>
</comment>
<dbReference type="InterPro" id="IPR051698">
    <property type="entry name" value="Transposase_11-like"/>
</dbReference>
<keyword evidence="3" id="KW-1185">Reference proteome</keyword>
<evidence type="ECO:0000313" key="3">
    <source>
        <dbReference type="Proteomes" id="UP001602013"/>
    </source>
</evidence>
<reference evidence="2 3" key="1">
    <citation type="submission" date="2024-10" db="EMBL/GenBank/DDBJ databases">
        <title>The Natural Products Discovery Center: Release of the First 8490 Sequenced Strains for Exploring Actinobacteria Biosynthetic Diversity.</title>
        <authorList>
            <person name="Kalkreuter E."/>
            <person name="Kautsar S.A."/>
            <person name="Yang D."/>
            <person name="Bader C.D."/>
            <person name="Teijaro C.N."/>
            <person name="Fluegel L."/>
            <person name="Davis C.M."/>
            <person name="Simpson J.R."/>
            <person name="Lauterbach L."/>
            <person name="Steele A.D."/>
            <person name="Gui C."/>
            <person name="Meng S."/>
            <person name="Li G."/>
            <person name="Viehrig K."/>
            <person name="Ye F."/>
            <person name="Su P."/>
            <person name="Kiefer A.F."/>
            <person name="Nichols A."/>
            <person name="Cepeda A.J."/>
            <person name="Yan W."/>
            <person name="Fan B."/>
            <person name="Jiang Y."/>
            <person name="Adhikari A."/>
            <person name="Zheng C.-J."/>
            <person name="Schuster L."/>
            <person name="Cowan T.M."/>
            <person name="Smanski M.J."/>
            <person name="Chevrette M.G."/>
            <person name="De Carvalho L.P.S."/>
            <person name="Shen B."/>
        </authorList>
    </citation>
    <scope>NUCLEOTIDE SEQUENCE [LARGE SCALE GENOMIC DNA]</scope>
    <source>
        <strain evidence="2 3">NPDC002173</strain>
    </source>
</reference>
<evidence type="ECO:0000259" key="1">
    <source>
        <dbReference type="Pfam" id="PF01609"/>
    </source>
</evidence>
<accession>A0ABW6SSN9</accession>
<sequence length="118" mass="13105">MQAIQLKRQVRSLGPGAKWRTVTVYAITSLPAHQARPADLAAWIRGHWTIENKLHYVRDVTYGEDHSQTRTGNTPRAMATLRNLAISALRLAGETNIAQALRRLGRDATRPLALLGIT</sequence>
<dbReference type="RefSeq" id="WP_387412037.1">
    <property type="nucleotide sequence ID" value="NZ_JBIASD010000009.1"/>
</dbReference>
<dbReference type="PANTHER" id="PTHR30298">
    <property type="entry name" value="H REPEAT-ASSOCIATED PREDICTED TRANSPOSASE"/>
    <property type="match status" value="1"/>
</dbReference>
<dbReference type="EMBL" id="JBIASD010000009">
    <property type="protein sequence ID" value="MFF3667172.1"/>
    <property type="molecule type" value="Genomic_DNA"/>
</dbReference>
<feature type="domain" description="Transposase IS4-like" evidence="1">
    <location>
        <begin position="15"/>
        <end position="86"/>
    </location>
</feature>
<dbReference type="Pfam" id="PF01609">
    <property type="entry name" value="DDE_Tnp_1"/>
    <property type="match status" value="1"/>
</dbReference>
<gene>
    <name evidence="2" type="ORF">ACFYXI_16360</name>
</gene>
<dbReference type="InterPro" id="IPR002559">
    <property type="entry name" value="Transposase_11"/>
</dbReference>
<dbReference type="Proteomes" id="UP001602013">
    <property type="component" value="Unassembled WGS sequence"/>
</dbReference>